<evidence type="ECO:0000256" key="9">
    <source>
        <dbReference type="ARBA" id="ARBA00022764"/>
    </source>
</evidence>
<evidence type="ECO:0000256" key="5">
    <source>
        <dbReference type="ARBA" id="ARBA00011245"/>
    </source>
</evidence>
<dbReference type="InterPro" id="IPR058199">
    <property type="entry name" value="BlaB//VIM/IMP-1"/>
</dbReference>
<dbReference type="PANTHER" id="PTHR42951">
    <property type="entry name" value="METALLO-BETA-LACTAMASE DOMAIN-CONTAINING"/>
    <property type="match status" value="1"/>
</dbReference>
<evidence type="ECO:0000256" key="2">
    <source>
        <dbReference type="ARBA" id="ARBA00001947"/>
    </source>
</evidence>
<keyword evidence="8 13" id="KW-0732">Signal</keyword>
<dbReference type="PANTHER" id="PTHR42951:SF4">
    <property type="entry name" value="ACYL-COENZYME A THIOESTERASE MBLAC2"/>
    <property type="match status" value="1"/>
</dbReference>
<evidence type="ECO:0000256" key="8">
    <source>
        <dbReference type="ARBA" id="ARBA00022729"/>
    </source>
</evidence>
<dbReference type="EC" id="3.5.2.6" evidence="6"/>
<evidence type="ECO:0000256" key="3">
    <source>
        <dbReference type="ARBA" id="ARBA00004418"/>
    </source>
</evidence>
<dbReference type="KEGG" id="obg:Verru16b_00234"/>
<sequence length="242" mass="25938">MRFRFLLLLLVLLADAAAQEVKLEVKPLAPDVWLHTSWQTTATWGLVPSNGLIVREADHIVVIDTAWGAAPSRALLAWIDRELKLPVTRLIVTHFHDDRLGGWEVFAERGVRIVTSEQTLALAKVEPTPAFDLYQLAPGEKLARGTLEILYPGPAHAPDNVVVWLPAHQILAGGCAVRSAVSGGLGNLSDASVADWAASIARVQAAYPAARLVLPGHGDPGGPELLEHTKALATAALHPKSN</sequence>
<dbReference type="OrthoDB" id="9769598at2"/>
<dbReference type="GO" id="GO:0008800">
    <property type="term" value="F:beta-lactamase activity"/>
    <property type="evidence" value="ECO:0007669"/>
    <property type="project" value="UniProtKB-EC"/>
</dbReference>
<reference evidence="15 16" key="1">
    <citation type="submission" date="2016-06" db="EMBL/GenBank/DDBJ databases">
        <title>Three novel species with peptidoglycan cell walls form the new genus Lacunisphaera gen. nov. in the family Opitutaceae of the verrucomicrobial subdivision 4.</title>
        <authorList>
            <person name="Rast P."/>
            <person name="Gloeckner I."/>
            <person name="Jogler M."/>
            <person name="Boedeker C."/>
            <person name="Jeske O."/>
            <person name="Wiegand S."/>
            <person name="Reinhardt R."/>
            <person name="Schumann P."/>
            <person name="Rohde M."/>
            <person name="Spring S."/>
            <person name="Gloeckner F.O."/>
            <person name="Jogler C."/>
        </authorList>
    </citation>
    <scope>NUCLEOTIDE SEQUENCE [LARGE SCALE GENOMIC DNA]</scope>
    <source>
        <strain evidence="15 16">IG16b</strain>
    </source>
</reference>
<evidence type="ECO:0000256" key="11">
    <source>
        <dbReference type="ARBA" id="ARBA00022833"/>
    </source>
</evidence>
<dbReference type="Proteomes" id="UP000095228">
    <property type="component" value="Chromosome"/>
</dbReference>
<comment type="catalytic activity">
    <reaction evidence="1">
        <text>a beta-lactam + H2O = a substituted beta-amino acid</text>
        <dbReference type="Rhea" id="RHEA:20401"/>
        <dbReference type="ChEBI" id="CHEBI:15377"/>
        <dbReference type="ChEBI" id="CHEBI:35627"/>
        <dbReference type="ChEBI" id="CHEBI:140347"/>
        <dbReference type="EC" id="3.5.2.6"/>
    </reaction>
</comment>
<keyword evidence="11" id="KW-0862">Zinc</keyword>
<dbReference type="GO" id="GO:0046677">
    <property type="term" value="P:response to antibiotic"/>
    <property type="evidence" value="ECO:0007669"/>
    <property type="project" value="UniProtKB-KW"/>
</dbReference>
<keyword evidence="7" id="KW-0479">Metal-binding</keyword>
<evidence type="ECO:0000259" key="14">
    <source>
        <dbReference type="SMART" id="SM00849"/>
    </source>
</evidence>
<feature type="domain" description="Metallo-beta-lactamase" evidence="14">
    <location>
        <begin position="48"/>
        <end position="217"/>
    </location>
</feature>
<dbReference type="SUPFAM" id="SSF56281">
    <property type="entry name" value="Metallo-hydrolase/oxidoreductase"/>
    <property type="match status" value="1"/>
</dbReference>
<dbReference type="GO" id="GO:0008270">
    <property type="term" value="F:zinc ion binding"/>
    <property type="evidence" value="ECO:0007669"/>
    <property type="project" value="InterPro"/>
</dbReference>
<comment type="similarity">
    <text evidence="4">Belongs to the metallo-beta-lactamase superfamily. Class-B beta-lactamase family.</text>
</comment>
<dbReference type="GO" id="GO:0017001">
    <property type="term" value="P:antibiotic catabolic process"/>
    <property type="evidence" value="ECO:0007669"/>
    <property type="project" value="InterPro"/>
</dbReference>
<accession>A0A1I7PHU6</accession>
<keyword evidence="16" id="KW-1185">Reference proteome</keyword>
<dbReference type="InterPro" id="IPR036866">
    <property type="entry name" value="RibonucZ/Hydroxyglut_hydro"/>
</dbReference>
<comment type="subunit">
    <text evidence="5">Monomer.</text>
</comment>
<comment type="cofactor">
    <cofactor evidence="2">
        <name>Zn(2+)</name>
        <dbReference type="ChEBI" id="CHEBI:29105"/>
    </cofactor>
</comment>
<evidence type="ECO:0000256" key="7">
    <source>
        <dbReference type="ARBA" id="ARBA00022723"/>
    </source>
</evidence>
<dbReference type="EMBL" id="CP016094">
    <property type="protein sequence ID" value="AOS43191.1"/>
    <property type="molecule type" value="Genomic_DNA"/>
</dbReference>
<evidence type="ECO:0000256" key="13">
    <source>
        <dbReference type="SAM" id="SignalP"/>
    </source>
</evidence>
<protein>
    <recommendedName>
        <fullName evidence="6">beta-lactamase</fullName>
        <ecNumber evidence="6">3.5.2.6</ecNumber>
    </recommendedName>
</protein>
<dbReference type="Pfam" id="PF00753">
    <property type="entry name" value="Lactamase_B"/>
    <property type="match status" value="1"/>
</dbReference>
<dbReference type="InterPro" id="IPR050855">
    <property type="entry name" value="NDM-1-like"/>
</dbReference>
<evidence type="ECO:0000256" key="1">
    <source>
        <dbReference type="ARBA" id="ARBA00001526"/>
    </source>
</evidence>
<evidence type="ECO:0000313" key="15">
    <source>
        <dbReference type="EMBL" id="AOS43191.1"/>
    </source>
</evidence>
<feature type="signal peptide" evidence="13">
    <location>
        <begin position="1"/>
        <end position="16"/>
    </location>
</feature>
<keyword evidence="9" id="KW-0574">Periplasm</keyword>
<evidence type="ECO:0000256" key="6">
    <source>
        <dbReference type="ARBA" id="ARBA00012865"/>
    </source>
</evidence>
<keyword evidence="12" id="KW-0046">Antibiotic resistance</keyword>
<gene>
    <name evidence="15" type="ORF">Verru16b_00234</name>
</gene>
<name>A0A1I7PHU6_9BACT</name>
<dbReference type="RefSeq" id="WP_069960574.1">
    <property type="nucleotide sequence ID" value="NZ_CP016094.1"/>
</dbReference>
<feature type="chain" id="PRO_5009304133" description="beta-lactamase" evidence="13">
    <location>
        <begin position="17"/>
        <end position="242"/>
    </location>
</feature>
<organism evidence="15 16">
    <name type="scientific">Lacunisphaera limnophila</name>
    <dbReference type="NCBI Taxonomy" id="1838286"/>
    <lineage>
        <taxon>Bacteria</taxon>
        <taxon>Pseudomonadati</taxon>
        <taxon>Verrucomicrobiota</taxon>
        <taxon>Opitutia</taxon>
        <taxon>Opitutales</taxon>
        <taxon>Opitutaceae</taxon>
        <taxon>Lacunisphaera</taxon>
    </lineage>
</organism>
<dbReference type="AlphaFoldDB" id="A0A1I7PHU6"/>
<dbReference type="PROSITE" id="PS00743">
    <property type="entry name" value="BETA_LACTAMASE_B_1"/>
    <property type="match status" value="1"/>
</dbReference>
<dbReference type="NCBIfam" id="NF033088">
    <property type="entry name" value="bla_subclass_B1"/>
    <property type="match status" value="1"/>
</dbReference>
<evidence type="ECO:0000256" key="10">
    <source>
        <dbReference type="ARBA" id="ARBA00022801"/>
    </source>
</evidence>
<dbReference type="SMART" id="SM00849">
    <property type="entry name" value="Lactamase_B"/>
    <property type="match status" value="1"/>
</dbReference>
<evidence type="ECO:0000256" key="12">
    <source>
        <dbReference type="ARBA" id="ARBA00023251"/>
    </source>
</evidence>
<keyword evidence="10 15" id="KW-0378">Hydrolase</keyword>
<dbReference type="STRING" id="1838286.Verru16b_00234"/>
<dbReference type="GO" id="GO:0042597">
    <property type="term" value="C:periplasmic space"/>
    <property type="evidence" value="ECO:0007669"/>
    <property type="project" value="UniProtKB-SubCell"/>
</dbReference>
<dbReference type="Gene3D" id="3.60.15.10">
    <property type="entry name" value="Ribonuclease Z/Hydroxyacylglutathione hydrolase-like"/>
    <property type="match status" value="1"/>
</dbReference>
<evidence type="ECO:0000313" key="16">
    <source>
        <dbReference type="Proteomes" id="UP000095228"/>
    </source>
</evidence>
<dbReference type="InterPro" id="IPR001279">
    <property type="entry name" value="Metallo-B-lactamas"/>
</dbReference>
<proteinExistence type="inferred from homology"/>
<comment type="subcellular location">
    <subcellularLocation>
        <location evidence="3">Periplasm</location>
    </subcellularLocation>
</comment>
<dbReference type="InterPro" id="IPR001018">
    <property type="entry name" value="Beta-lactamase_class-B_CS"/>
</dbReference>
<evidence type="ECO:0000256" key="4">
    <source>
        <dbReference type="ARBA" id="ARBA00005250"/>
    </source>
</evidence>